<keyword evidence="5" id="KW-1185">Reference proteome</keyword>
<protein>
    <recommendedName>
        <fullName evidence="3">F-box domain-containing protein</fullName>
    </recommendedName>
</protein>
<dbReference type="InterPro" id="IPR036047">
    <property type="entry name" value="F-box-like_dom_sf"/>
</dbReference>
<evidence type="ECO:0000313" key="5">
    <source>
        <dbReference type="Proteomes" id="UP001219525"/>
    </source>
</evidence>
<accession>A0AAD6YHV4</accession>
<dbReference type="PROSITE" id="PS50181">
    <property type="entry name" value="FBOX"/>
    <property type="match status" value="1"/>
</dbReference>
<dbReference type="SUPFAM" id="SSF81383">
    <property type="entry name" value="F-box domain"/>
    <property type="match status" value="1"/>
</dbReference>
<reference evidence="4" key="1">
    <citation type="submission" date="2023-03" db="EMBL/GenBank/DDBJ databases">
        <title>Massive genome expansion in bonnet fungi (Mycena s.s.) driven by repeated elements and novel gene families across ecological guilds.</title>
        <authorList>
            <consortium name="Lawrence Berkeley National Laboratory"/>
            <person name="Harder C.B."/>
            <person name="Miyauchi S."/>
            <person name="Viragh M."/>
            <person name="Kuo A."/>
            <person name="Thoen E."/>
            <person name="Andreopoulos B."/>
            <person name="Lu D."/>
            <person name="Skrede I."/>
            <person name="Drula E."/>
            <person name="Henrissat B."/>
            <person name="Morin E."/>
            <person name="Kohler A."/>
            <person name="Barry K."/>
            <person name="LaButti K."/>
            <person name="Morin E."/>
            <person name="Salamov A."/>
            <person name="Lipzen A."/>
            <person name="Mereny Z."/>
            <person name="Hegedus B."/>
            <person name="Baldrian P."/>
            <person name="Stursova M."/>
            <person name="Weitz H."/>
            <person name="Taylor A."/>
            <person name="Grigoriev I.V."/>
            <person name="Nagy L.G."/>
            <person name="Martin F."/>
            <person name="Kauserud H."/>
        </authorList>
    </citation>
    <scope>NUCLEOTIDE SEQUENCE</scope>
    <source>
        <strain evidence="4">9144</strain>
    </source>
</reference>
<keyword evidence="2" id="KW-0472">Membrane</keyword>
<evidence type="ECO:0000259" key="3">
    <source>
        <dbReference type="PROSITE" id="PS50181"/>
    </source>
</evidence>
<feature type="domain" description="F-box" evidence="3">
    <location>
        <begin position="1"/>
        <end position="48"/>
    </location>
</feature>
<dbReference type="Proteomes" id="UP001219525">
    <property type="component" value="Unassembled WGS sequence"/>
</dbReference>
<sequence length="649" mass="70396">MLRLPNELLRTIVSMLDTGDIWTISRVCARLRGVSVDPLLARYAIRKAHLECGELQLTHAQLAPILLVSSMVQIRRLVVLFTAATLDLRRLGGILATLPLIPDIVIYNDGVLFSNTNGVAELIVGLSTGKKFVVVQRGTVRVSEMSRISLFSLALLGIGILNVGGALRMAFLPAAPSLLLGMQNYIAGIGNLLVGILIISNSVASIRHRISIGIVGHISEEIMQAFGLWRDWMRLKQVSIPGTSDIALLTFGPFLDQRLVIARIPSISRAQYATLLATLDFTQYLDEVAVVADCGLSLSDVICFVHRHCKVAKLTLEPHSLSSIIPQPHLSPCVGVVAITAPAAYVVALIPLLPRLERIHIYCSDSADDLSRTLAALGGLPGTAPLSLTLNFAARRVTSASELTRHLRALFARSGHRPWHTIPLRGAALPRVVQLTLRAGLAAPSGWRAFAWSQRPSPEAASADVAALAIWLVHSFPGLRELAMRHRALTDPEAAHLVTAFQHVRGGEGERRFPTESRPELRSTLPGHRYREAPARVGVFLGRAAIPSVTLQHAFRLPVSVDSTTSLFLASMTSRQNAPCALVPVGKRGNTKNELHTVKILHGADSGLSAGCGADPLQNDEEGYNGSYGHQQNRQREQENHILRTSNLM</sequence>
<proteinExistence type="predicted"/>
<dbReference type="Pfam" id="PF12937">
    <property type="entry name" value="F-box-like"/>
    <property type="match status" value="1"/>
</dbReference>
<dbReference type="Gene3D" id="1.20.1280.50">
    <property type="match status" value="1"/>
</dbReference>
<dbReference type="EMBL" id="JARJCW010000012">
    <property type="protein sequence ID" value="KAJ7218372.1"/>
    <property type="molecule type" value="Genomic_DNA"/>
</dbReference>
<comment type="caution">
    <text evidence="4">The sequence shown here is derived from an EMBL/GenBank/DDBJ whole genome shotgun (WGS) entry which is preliminary data.</text>
</comment>
<evidence type="ECO:0000313" key="4">
    <source>
        <dbReference type="EMBL" id="KAJ7218372.1"/>
    </source>
</evidence>
<gene>
    <name evidence="4" type="ORF">GGX14DRAFT_390144</name>
</gene>
<feature type="transmembrane region" description="Helical" evidence="2">
    <location>
        <begin position="184"/>
        <end position="204"/>
    </location>
</feature>
<feature type="transmembrane region" description="Helical" evidence="2">
    <location>
        <begin position="330"/>
        <end position="353"/>
    </location>
</feature>
<feature type="transmembrane region" description="Helical" evidence="2">
    <location>
        <begin position="150"/>
        <end position="172"/>
    </location>
</feature>
<dbReference type="InterPro" id="IPR001810">
    <property type="entry name" value="F-box_dom"/>
</dbReference>
<keyword evidence="2" id="KW-1133">Transmembrane helix</keyword>
<evidence type="ECO:0000256" key="2">
    <source>
        <dbReference type="SAM" id="Phobius"/>
    </source>
</evidence>
<evidence type="ECO:0000256" key="1">
    <source>
        <dbReference type="SAM" id="MobiDB-lite"/>
    </source>
</evidence>
<keyword evidence="2" id="KW-0812">Transmembrane</keyword>
<name>A0AAD6YHV4_9AGAR</name>
<feature type="region of interest" description="Disordered" evidence="1">
    <location>
        <begin position="612"/>
        <end position="649"/>
    </location>
</feature>
<dbReference type="AlphaFoldDB" id="A0AAD6YHV4"/>
<organism evidence="4 5">
    <name type="scientific">Mycena pura</name>
    <dbReference type="NCBI Taxonomy" id="153505"/>
    <lineage>
        <taxon>Eukaryota</taxon>
        <taxon>Fungi</taxon>
        <taxon>Dikarya</taxon>
        <taxon>Basidiomycota</taxon>
        <taxon>Agaricomycotina</taxon>
        <taxon>Agaricomycetes</taxon>
        <taxon>Agaricomycetidae</taxon>
        <taxon>Agaricales</taxon>
        <taxon>Marasmiineae</taxon>
        <taxon>Mycenaceae</taxon>
        <taxon>Mycena</taxon>
    </lineage>
</organism>